<reference evidence="8 9" key="1">
    <citation type="submission" date="2016-01" db="EMBL/GenBank/DDBJ databases">
        <title>Annotation of Pseudomonas oryzihabitans USDA-ARS-USMARC-56511.</title>
        <authorList>
            <person name="Harhay G.P."/>
            <person name="Harhay D.M."/>
            <person name="Smith T.P.L."/>
            <person name="Bono J.L."/>
            <person name="Heaton M.P."/>
            <person name="Clawson M.L."/>
            <person name="Chitko-Mckown C.G."/>
            <person name="Capik S.F."/>
            <person name="DeDonder K.D."/>
            <person name="Apley M.D."/>
            <person name="Lubbers B.V."/>
            <person name="White B.J."/>
            <person name="Larson R.L."/>
        </authorList>
    </citation>
    <scope>NUCLEOTIDE SEQUENCE [LARGE SCALE GENOMIC DNA]</scope>
    <source>
        <strain evidence="8 9">USDA-ARS-USMARC-56511</strain>
    </source>
</reference>
<feature type="transmembrane region" description="Helical" evidence="7">
    <location>
        <begin position="327"/>
        <end position="344"/>
    </location>
</feature>
<comment type="subcellular location">
    <subcellularLocation>
        <location evidence="1">Cell membrane</location>
        <topology evidence="1">Multi-pass membrane protein</topology>
    </subcellularLocation>
</comment>
<evidence type="ECO:0000256" key="1">
    <source>
        <dbReference type="ARBA" id="ARBA00004651"/>
    </source>
</evidence>
<dbReference type="GO" id="GO:0005886">
    <property type="term" value="C:plasma membrane"/>
    <property type="evidence" value="ECO:0007669"/>
    <property type="project" value="UniProtKB-SubCell"/>
</dbReference>
<dbReference type="InterPro" id="IPR003370">
    <property type="entry name" value="Chromate_transpt"/>
</dbReference>
<dbReference type="KEGG" id="por:APT59_16065"/>
<dbReference type="InterPro" id="IPR014047">
    <property type="entry name" value="Chr_Tranpt_l_chain"/>
</dbReference>
<evidence type="ECO:0000256" key="6">
    <source>
        <dbReference type="ARBA" id="ARBA00023136"/>
    </source>
</evidence>
<comment type="similarity">
    <text evidence="2">Belongs to the chromate ion transporter (CHR) (TC 2.A.51) family.</text>
</comment>
<dbReference type="PIRSF" id="PIRSF004810">
    <property type="entry name" value="ChrA"/>
    <property type="match status" value="1"/>
</dbReference>
<keyword evidence="4 7" id="KW-0812">Transmembrane</keyword>
<dbReference type="OrthoDB" id="8969999at2"/>
<dbReference type="Proteomes" id="UP000064137">
    <property type="component" value="Chromosome"/>
</dbReference>
<keyword evidence="6 7" id="KW-0472">Membrane</keyword>
<dbReference type="AlphaFoldDB" id="A0A0U4VRF5"/>
<feature type="transmembrane region" description="Helical" evidence="7">
    <location>
        <begin position="293"/>
        <end position="315"/>
    </location>
</feature>
<proteinExistence type="inferred from homology"/>
<protein>
    <submittedName>
        <fullName evidence="8">Chromate transporter</fullName>
    </submittedName>
</protein>
<feature type="transmembrane region" description="Helical" evidence="7">
    <location>
        <begin position="82"/>
        <end position="104"/>
    </location>
</feature>
<dbReference type="Pfam" id="PF02417">
    <property type="entry name" value="Chromate_transp"/>
    <property type="match status" value="2"/>
</dbReference>
<sequence length="391" mass="41402">MRDIARDKDSAWQVFLIFLRLGCTSFGGPIAHLGYFRQAFVVRRRWLDEPAYAELVALCQLLPGPTSSQVGMALGLGRARGWGLLAAWLGFTLPSALLLILFALGLARYPELADSAAVHGLKVFAVAVVAQAVWSMGRTLCPDTRRRVVALIVAGLTLWLPGSTGQLLGLGLAALVGRLALAPTATPPALVLQMGPSRRLGVVALLLFLLPLLLLPAWGSLGEGVYRAGALVFGGGHVVLPLLQAVVVPTGLVSDGQVLAGYGLAQAVPGPLFTFAAYLGALVPSALPAWFNGLLWTLLIFLPGTLLLLAALPFWQSLRQHLGWQRALTGLNAGVVGLLLAALYDPVWTGAIHDLLDVALAALALALLLRTRWSPVLIALLVVLFVSLLNF</sequence>
<keyword evidence="3" id="KW-1003">Cell membrane</keyword>
<feature type="transmembrane region" description="Helical" evidence="7">
    <location>
        <begin position="199"/>
        <end position="219"/>
    </location>
</feature>
<dbReference type="PANTHER" id="PTHR33567:SF3">
    <property type="entry name" value="CHROMATE ION TRANSPORTER (EUROFUNG)"/>
    <property type="match status" value="1"/>
</dbReference>
<evidence type="ECO:0000256" key="4">
    <source>
        <dbReference type="ARBA" id="ARBA00022692"/>
    </source>
</evidence>
<feature type="transmembrane region" description="Helical" evidence="7">
    <location>
        <begin position="225"/>
        <end position="247"/>
    </location>
</feature>
<organism evidence="8 9">
    <name type="scientific">Pseudomonas oryzihabitans</name>
    <dbReference type="NCBI Taxonomy" id="47885"/>
    <lineage>
        <taxon>Bacteria</taxon>
        <taxon>Pseudomonadati</taxon>
        <taxon>Pseudomonadota</taxon>
        <taxon>Gammaproteobacteria</taxon>
        <taxon>Pseudomonadales</taxon>
        <taxon>Pseudomonadaceae</taxon>
        <taxon>Pseudomonas</taxon>
    </lineage>
</organism>
<feature type="transmembrane region" description="Helical" evidence="7">
    <location>
        <begin position="373"/>
        <end position="390"/>
    </location>
</feature>
<feature type="transmembrane region" description="Helical" evidence="7">
    <location>
        <begin position="116"/>
        <end position="136"/>
    </location>
</feature>
<name>A0A0U4VRF5_9PSED</name>
<feature type="transmembrane region" description="Helical" evidence="7">
    <location>
        <begin position="148"/>
        <end position="164"/>
    </location>
</feature>
<evidence type="ECO:0000313" key="9">
    <source>
        <dbReference type="Proteomes" id="UP000064137"/>
    </source>
</evidence>
<feature type="transmembrane region" description="Helical" evidence="7">
    <location>
        <begin position="12"/>
        <end position="36"/>
    </location>
</feature>
<feature type="transmembrane region" description="Helical" evidence="7">
    <location>
        <begin position="259"/>
        <end position="281"/>
    </location>
</feature>
<evidence type="ECO:0000256" key="2">
    <source>
        <dbReference type="ARBA" id="ARBA00005262"/>
    </source>
</evidence>
<gene>
    <name evidence="8" type="ORF">APT59_16065</name>
</gene>
<dbReference type="NCBIfam" id="TIGR00937">
    <property type="entry name" value="2A51"/>
    <property type="match status" value="1"/>
</dbReference>
<evidence type="ECO:0000256" key="5">
    <source>
        <dbReference type="ARBA" id="ARBA00022989"/>
    </source>
</evidence>
<dbReference type="RefSeq" id="WP_059315771.1">
    <property type="nucleotide sequence ID" value="NZ_CP013987.1"/>
</dbReference>
<evidence type="ECO:0000313" key="8">
    <source>
        <dbReference type="EMBL" id="ALZ85639.1"/>
    </source>
</evidence>
<feature type="transmembrane region" description="Helical" evidence="7">
    <location>
        <begin position="170"/>
        <end position="192"/>
    </location>
</feature>
<dbReference type="PANTHER" id="PTHR33567">
    <property type="entry name" value="CHROMATE ION TRANSPORTER (EUROFUNG)"/>
    <property type="match status" value="1"/>
</dbReference>
<dbReference type="EMBL" id="CP013987">
    <property type="protein sequence ID" value="ALZ85639.1"/>
    <property type="molecule type" value="Genomic_DNA"/>
</dbReference>
<accession>A0A0U4VRF5</accession>
<evidence type="ECO:0000256" key="3">
    <source>
        <dbReference type="ARBA" id="ARBA00022475"/>
    </source>
</evidence>
<dbReference type="GO" id="GO:0015109">
    <property type="term" value="F:chromate transmembrane transporter activity"/>
    <property type="evidence" value="ECO:0007669"/>
    <property type="project" value="InterPro"/>
</dbReference>
<evidence type="ECO:0000256" key="7">
    <source>
        <dbReference type="SAM" id="Phobius"/>
    </source>
</evidence>
<keyword evidence="5 7" id="KW-1133">Transmembrane helix</keyword>